<evidence type="ECO:0000313" key="6">
    <source>
        <dbReference type="EMBL" id="ACZ71347.1"/>
    </source>
</evidence>
<evidence type="ECO:0000256" key="2">
    <source>
        <dbReference type="ARBA" id="ARBA00022525"/>
    </source>
</evidence>
<evidence type="ECO:0000256" key="4">
    <source>
        <dbReference type="SAM" id="SignalP"/>
    </source>
</evidence>
<dbReference type="GO" id="GO:0050830">
    <property type="term" value="P:defense response to Gram-positive bacterium"/>
    <property type="evidence" value="ECO:0007669"/>
    <property type="project" value="UniProtKB-ARBA"/>
</dbReference>
<protein>
    <submittedName>
        <fullName evidence="6">Esculentin-2-RA3 antimicrobial peptide</fullName>
    </submittedName>
</protein>
<keyword evidence="3 4" id="KW-0732">Signal</keyword>
<dbReference type="AlphaFoldDB" id="D2K8K1"/>
<evidence type="ECO:0000256" key="3">
    <source>
        <dbReference type="ARBA" id="ARBA00022729"/>
    </source>
</evidence>
<proteinExistence type="evidence at transcript level"/>
<name>D2K8K1_ODOAN</name>
<keyword evidence="2" id="KW-0964">Secreted</keyword>
<dbReference type="GO" id="GO:0005576">
    <property type="term" value="C:extracellular region"/>
    <property type="evidence" value="ECO:0007669"/>
    <property type="project" value="UniProtKB-SubCell"/>
</dbReference>
<comment type="subcellular location">
    <subcellularLocation>
        <location evidence="1">Secreted</location>
    </subcellularLocation>
</comment>
<sequence length="80" mass="8545">MFTLKKPLLLLFFLGTISLSLCEQERAADEDDGGEMKREEAKRGTFAILKIATKLIGKTLAKAAGKAGTGLLACKAAKEC</sequence>
<dbReference type="GO" id="GO:0050829">
    <property type="term" value="P:defense response to Gram-negative bacterium"/>
    <property type="evidence" value="ECO:0007669"/>
    <property type="project" value="UniProtKB-ARBA"/>
</dbReference>
<dbReference type="Pfam" id="PF03032">
    <property type="entry name" value="FSAP_sig_propep"/>
    <property type="match status" value="1"/>
</dbReference>
<accession>D2K8K1</accession>
<evidence type="ECO:0000256" key="1">
    <source>
        <dbReference type="ARBA" id="ARBA00004613"/>
    </source>
</evidence>
<feature type="chain" id="PRO_5003033256" evidence="4">
    <location>
        <begin position="23"/>
        <end position="80"/>
    </location>
</feature>
<feature type="domain" description="Frog antimicrobial peptide propeptide" evidence="5">
    <location>
        <begin position="2"/>
        <end position="40"/>
    </location>
</feature>
<reference evidence="6" key="1">
    <citation type="submission" date="2009-11" db="EMBL/GenBank/DDBJ databases">
        <title>The highest antimicrobial peptide diversity, skin antimicrobial peptide peptidomics of amphibian, Rana andersonii.</title>
        <authorList>
            <person name="Yang X."/>
            <person name="Liang X."/>
            <person name="Zhang Y."/>
            <person name="Lee W.-H."/>
        </authorList>
    </citation>
    <scope>NUCLEOTIDE SEQUENCE</scope>
    <source>
        <tissue evidence="6">Skin</tissue>
    </source>
</reference>
<dbReference type="EMBL" id="GU188672">
    <property type="protein sequence ID" value="ACZ71347.1"/>
    <property type="molecule type" value="mRNA"/>
</dbReference>
<evidence type="ECO:0000259" key="5">
    <source>
        <dbReference type="Pfam" id="PF03032"/>
    </source>
</evidence>
<feature type="signal peptide" evidence="4">
    <location>
        <begin position="1"/>
        <end position="22"/>
    </location>
</feature>
<dbReference type="InterPro" id="IPR004275">
    <property type="entry name" value="Frog_antimicrobial_propeptide"/>
</dbReference>
<organism evidence="6">
    <name type="scientific">Odorrana andersonii</name>
    <name type="common">Golden crossband frog</name>
    <name type="synonym">Rana andersonii</name>
    <dbReference type="NCBI Taxonomy" id="369514"/>
    <lineage>
        <taxon>Eukaryota</taxon>
        <taxon>Metazoa</taxon>
        <taxon>Chordata</taxon>
        <taxon>Craniata</taxon>
        <taxon>Vertebrata</taxon>
        <taxon>Euteleostomi</taxon>
        <taxon>Amphibia</taxon>
        <taxon>Batrachia</taxon>
        <taxon>Anura</taxon>
        <taxon>Neobatrachia</taxon>
        <taxon>Ranoidea</taxon>
        <taxon>Ranidae</taxon>
        <taxon>Odorrana</taxon>
    </lineage>
</organism>